<keyword evidence="2" id="KW-1133">Transmembrane helix</keyword>
<evidence type="ECO:0000256" key="2">
    <source>
        <dbReference type="SAM" id="Phobius"/>
    </source>
</evidence>
<dbReference type="AlphaFoldDB" id="A0AAV9XL43"/>
<keyword evidence="2" id="KW-0472">Membrane</keyword>
<organism evidence="3 4">
    <name type="scientific">Orbilia ellipsospora</name>
    <dbReference type="NCBI Taxonomy" id="2528407"/>
    <lineage>
        <taxon>Eukaryota</taxon>
        <taxon>Fungi</taxon>
        <taxon>Dikarya</taxon>
        <taxon>Ascomycota</taxon>
        <taxon>Pezizomycotina</taxon>
        <taxon>Orbiliomycetes</taxon>
        <taxon>Orbiliales</taxon>
        <taxon>Orbiliaceae</taxon>
        <taxon>Orbilia</taxon>
    </lineage>
</organism>
<feature type="transmembrane region" description="Helical" evidence="2">
    <location>
        <begin position="135"/>
        <end position="154"/>
    </location>
</feature>
<name>A0AAV9XL43_9PEZI</name>
<feature type="compositionally biased region" description="Low complexity" evidence="1">
    <location>
        <begin position="100"/>
        <end position="126"/>
    </location>
</feature>
<dbReference type="EMBL" id="JAVHJO010000002">
    <property type="protein sequence ID" value="KAK6542322.1"/>
    <property type="molecule type" value="Genomic_DNA"/>
</dbReference>
<evidence type="ECO:0000256" key="1">
    <source>
        <dbReference type="SAM" id="MobiDB-lite"/>
    </source>
</evidence>
<comment type="caution">
    <text evidence="3">The sequence shown here is derived from an EMBL/GenBank/DDBJ whole genome shotgun (WGS) entry which is preliminary data.</text>
</comment>
<gene>
    <name evidence="3" type="ORF">TWF694_006281</name>
</gene>
<keyword evidence="4" id="KW-1185">Reference proteome</keyword>
<evidence type="ECO:0000313" key="4">
    <source>
        <dbReference type="Proteomes" id="UP001365542"/>
    </source>
</evidence>
<evidence type="ECO:0000313" key="3">
    <source>
        <dbReference type="EMBL" id="KAK6542322.1"/>
    </source>
</evidence>
<reference evidence="3 4" key="1">
    <citation type="submission" date="2019-10" db="EMBL/GenBank/DDBJ databases">
        <authorList>
            <person name="Palmer J.M."/>
        </authorList>
    </citation>
    <scope>NUCLEOTIDE SEQUENCE [LARGE SCALE GENOMIC DNA]</scope>
    <source>
        <strain evidence="3 4">TWF694</strain>
    </source>
</reference>
<dbReference type="Proteomes" id="UP001365542">
    <property type="component" value="Unassembled WGS sequence"/>
</dbReference>
<feature type="region of interest" description="Disordered" evidence="1">
    <location>
        <begin position="99"/>
        <end position="126"/>
    </location>
</feature>
<keyword evidence="2" id="KW-0812">Transmembrane</keyword>
<protein>
    <submittedName>
        <fullName evidence="3">Uncharacterized protein</fullName>
    </submittedName>
</protein>
<accession>A0AAV9XL43</accession>
<sequence>MLLILLFYASLAIAHRPARYHGHIRRRQIDLCGPDPVDCGNGWCCDLGNICVTNTGKDPVCRDTILTNSDGSPMTWSAFPYSYLDQLTATFTDIPPTAPTSPGFTTTTAPPSTSTTPSTTIPTSSAASSTTLNKAMLDGLILLYLFIFGILTLLL</sequence>
<proteinExistence type="predicted"/>